<name>A0A2A6FD78_9HYPH</name>
<accession>A0A2A6FD78</accession>
<keyword evidence="2" id="KW-1185">Reference proteome</keyword>
<organism evidence="1 2">
    <name type="scientific">Mesorhizobium sanjuanii</name>
    <dbReference type="NCBI Taxonomy" id="2037900"/>
    <lineage>
        <taxon>Bacteria</taxon>
        <taxon>Pseudomonadati</taxon>
        <taxon>Pseudomonadota</taxon>
        <taxon>Alphaproteobacteria</taxon>
        <taxon>Hyphomicrobiales</taxon>
        <taxon>Phyllobacteriaceae</taxon>
        <taxon>Mesorhizobium</taxon>
    </lineage>
</organism>
<evidence type="ECO:0000313" key="2">
    <source>
        <dbReference type="Proteomes" id="UP000219182"/>
    </source>
</evidence>
<protein>
    <submittedName>
        <fullName evidence="1">Uncharacterized protein</fullName>
    </submittedName>
</protein>
<gene>
    <name evidence="1" type="ORF">CN311_16790</name>
</gene>
<comment type="caution">
    <text evidence="1">The sequence shown here is derived from an EMBL/GenBank/DDBJ whole genome shotgun (WGS) entry which is preliminary data.</text>
</comment>
<evidence type="ECO:0000313" key="1">
    <source>
        <dbReference type="EMBL" id="PDQ19907.1"/>
    </source>
</evidence>
<proteinExistence type="predicted"/>
<dbReference type="AlphaFoldDB" id="A0A2A6FD78"/>
<dbReference type="EMBL" id="NWQG01000104">
    <property type="protein sequence ID" value="PDQ19907.1"/>
    <property type="molecule type" value="Genomic_DNA"/>
</dbReference>
<sequence length="81" mass="8853">MASDMGSRALAVNPLAVLDAPLTQRNLTVTARSIDLSEPAMSAGRGHDPNDLLCVRARRLSFDWARFCMGAPQRKGRSVER</sequence>
<dbReference type="Proteomes" id="UP000219182">
    <property type="component" value="Unassembled WGS sequence"/>
</dbReference>
<reference evidence="1 2" key="1">
    <citation type="submission" date="2017-09" db="EMBL/GenBank/DDBJ databases">
        <title>Mesorhizobum sanjuanii sp. nov. isolated from nodules of Lotus tenuis in saline-alkaline lowlands of Flooding Pampa.</title>
        <authorList>
            <person name="Sannazzaro A.I."/>
            <person name="Torres Tejerizo G.A."/>
            <person name="Fontana F."/>
            <person name="Cumpa Velazquez L.M."/>
            <person name="Hansen L."/>
            <person name="Pistorio M."/>
            <person name="Estrella M.J."/>
        </authorList>
    </citation>
    <scope>NUCLEOTIDE SEQUENCE [LARGE SCALE GENOMIC DNA]</scope>
    <source>
        <strain evidence="1 2">BSA136</strain>
    </source>
</reference>